<dbReference type="InterPro" id="IPR008662">
    <property type="entry name" value="TOIP1/2"/>
</dbReference>
<dbReference type="PANTHER" id="PTHR18843:SF7">
    <property type="entry name" value="LAMINA-ASSOCIATED POLYPEPTIDE 1B ISOFORM 1-RELATED"/>
    <property type="match status" value="1"/>
</dbReference>
<keyword evidence="3 6" id="KW-1133">Transmembrane helix</keyword>
<dbReference type="PANTHER" id="PTHR18843">
    <property type="entry name" value="TORSIN-1A-INTERACTING PROTEIN"/>
    <property type="match status" value="1"/>
</dbReference>
<feature type="region of interest" description="Disordered" evidence="5">
    <location>
        <begin position="1"/>
        <end position="87"/>
    </location>
</feature>
<dbReference type="RefSeq" id="XP_016924732.3">
    <property type="nucleotide sequence ID" value="XM_017069243.4"/>
</dbReference>
<keyword evidence="7" id="KW-1185">Reference proteome</keyword>
<gene>
    <name evidence="8" type="primary">TORIP</name>
</gene>
<dbReference type="GO" id="GO:0061024">
    <property type="term" value="P:membrane organization"/>
    <property type="evidence" value="ECO:0007669"/>
    <property type="project" value="TreeGrafter"/>
</dbReference>
<feature type="compositionally biased region" description="Acidic residues" evidence="5">
    <location>
        <begin position="47"/>
        <end position="63"/>
    </location>
</feature>
<comment type="subcellular location">
    <subcellularLocation>
        <location evidence="1">Membrane</location>
    </subcellularLocation>
</comment>
<dbReference type="InterPro" id="IPR038599">
    <property type="entry name" value="LAP1C-like_C_sf"/>
</dbReference>
<dbReference type="Proteomes" id="UP001652628">
    <property type="component" value="Chromosome 3"/>
</dbReference>
<sequence length="311" mass="34561">MSDLKRRPLHHDTPRTLSQSRDEVDQNNTLILESANSYEEGTSSAGEQEESESQEQEEASEDENLSRRHSIPTPTPSSKQEQHHSINEQQGMNGLSIKLALAGALFGLFFVYVWGGSSVIGEKQCAFKSLRGNHPQQPEIVWKALQKGVEGLINKKAKHPSVFLFLHQNPQLQKLIDAIAVEASACYGGPRQLIHMKKEDFGPGMKDYGLAIERFKANVKEGKVFLIVNLNDIAPSGARALHTICDTYSPIVEDAVIFLTLRTFNTTAVSNSVQLATDTLYDLWAKELGDNELDPLITRVTDQVLHLRSNS</sequence>
<feature type="compositionally biased region" description="Basic and acidic residues" evidence="5">
    <location>
        <begin position="1"/>
        <end position="24"/>
    </location>
</feature>
<feature type="transmembrane region" description="Helical" evidence="6">
    <location>
        <begin position="95"/>
        <end position="115"/>
    </location>
</feature>
<dbReference type="GO" id="GO:0001671">
    <property type="term" value="F:ATPase activator activity"/>
    <property type="evidence" value="ECO:0007669"/>
    <property type="project" value="InterPro"/>
</dbReference>
<dbReference type="GO" id="GO:0016020">
    <property type="term" value="C:membrane"/>
    <property type="evidence" value="ECO:0007669"/>
    <property type="project" value="UniProtKB-SubCell"/>
</dbReference>
<evidence type="ECO:0000256" key="1">
    <source>
        <dbReference type="ARBA" id="ARBA00004370"/>
    </source>
</evidence>
<dbReference type="GeneID" id="108005865"/>
<evidence type="ECO:0000313" key="8">
    <source>
        <dbReference type="RefSeq" id="XP_016924732.3"/>
    </source>
</evidence>
<evidence type="ECO:0000256" key="6">
    <source>
        <dbReference type="SAM" id="Phobius"/>
    </source>
</evidence>
<evidence type="ECO:0000256" key="3">
    <source>
        <dbReference type="ARBA" id="ARBA00022989"/>
    </source>
</evidence>
<accession>A0AB39YZE8</accession>
<protein>
    <submittedName>
        <fullName evidence="8">Uncharacterized protein TORIP</fullName>
    </submittedName>
</protein>
<keyword evidence="2 6" id="KW-0812">Transmembrane</keyword>
<dbReference type="Gene3D" id="3.40.50.12190">
    <property type="match status" value="1"/>
</dbReference>
<evidence type="ECO:0000313" key="7">
    <source>
        <dbReference type="Proteomes" id="UP001652628"/>
    </source>
</evidence>
<dbReference type="AlphaFoldDB" id="A0AB39YZE8"/>
<reference evidence="8" key="1">
    <citation type="submission" date="2025-08" db="UniProtKB">
        <authorList>
            <consortium name="RefSeq"/>
        </authorList>
    </citation>
    <scope>IDENTIFICATION</scope>
</reference>
<name>A0AB39YZE8_DROSZ</name>
<evidence type="ECO:0000256" key="4">
    <source>
        <dbReference type="ARBA" id="ARBA00023136"/>
    </source>
</evidence>
<feature type="compositionally biased region" description="Polar residues" evidence="5">
    <location>
        <begin position="26"/>
        <end position="37"/>
    </location>
</feature>
<proteinExistence type="predicted"/>
<evidence type="ECO:0000256" key="5">
    <source>
        <dbReference type="SAM" id="MobiDB-lite"/>
    </source>
</evidence>
<organism evidence="7 8">
    <name type="scientific">Drosophila suzukii</name>
    <name type="common">Spotted-wing drosophila fruit fly</name>
    <dbReference type="NCBI Taxonomy" id="28584"/>
    <lineage>
        <taxon>Eukaryota</taxon>
        <taxon>Metazoa</taxon>
        <taxon>Ecdysozoa</taxon>
        <taxon>Arthropoda</taxon>
        <taxon>Hexapoda</taxon>
        <taxon>Insecta</taxon>
        <taxon>Pterygota</taxon>
        <taxon>Neoptera</taxon>
        <taxon>Endopterygota</taxon>
        <taxon>Diptera</taxon>
        <taxon>Brachycera</taxon>
        <taxon>Muscomorpha</taxon>
        <taxon>Ephydroidea</taxon>
        <taxon>Drosophilidae</taxon>
        <taxon>Drosophila</taxon>
        <taxon>Sophophora</taxon>
    </lineage>
</organism>
<keyword evidence="4 6" id="KW-0472">Membrane</keyword>
<evidence type="ECO:0000256" key="2">
    <source>
        <dbReference type="ARBA" id="ARBA00022692"/>
    </source>
</evidence>